<sequence>MTNKLIIIDGSTSQVKCHMPVEEFLEQVVIKDATETVKGIVELNTGVDSPDCYTNNTDAVTALGMTRILSANPESPQMLAVRKIIGDELNPCGAGTRTMDGLLAAGTPVDWAAAAAQYSAAGKPMPPGSRVIAGGHTYRLIGVNWQSDPTTDGGINWLDETPLAADDKAGFVALNTGSRTDDDVDNEDALTAAGLTRLLANSPATSPLRESVSGAASAGLVAAIKAPAPNPLAESIAAAVVANSSNPSTATPPANPKPGQVWRASAGAAAPYFKNATYEYDGVTWKYMGGAQALTLDWTTPGYPGTAGGYHLMQMGSATLPVGNSLNANITADRLVLPAAGTYMFTTNYMGREEWTGRAPFDIVGSRLRLVLNSAQRGWSGTLQPATVADFGVWTGHSVSEVIYVEAGTEVISELEKTYSHHLSGGLWRVNIQPLA</sequence>
<evidence type="ECO:0000313" key="1">
    <source>
        <dbReference type="EMBL" id="OQX10519.1"/>
    </source>
</evidence>
<proteinExistence type="predicted"/>
<dbReference type="EMBL" id="MTEJ01000111">
    <property type="protein sequence ID" value="OQX10519.1"/>
    <property type="molecule type" value="Genomic_DNA"/>
</dbReference>
<accession>A0A1Y1QP73</accession>
<name>A0A1Y1QP73_9GAMM</name>
<dbReference type="Proteomes" id="UP000192491">
    <property type="component" value="Unassembled WGS sequence"/>
</dbReference>
<gene>
    <name evidence="1" type="ORF">BWK73_20245</name>
</gene>
<protein>
    <submittedName>
        <fullName evidence="1">Uncharacterized protein</fullName>
    </submittedName>
</protein>
<comment type="caution">
    <text evidence="1">The sequence shown here is derived from an EMBL/GenBank/DDBJ whole genome shotgun (WGS) entry which is preliminary data.</text>
</comment>
<dbReference type="AlphaFoldDB" id="A0A1Y1QP73"/>
<organism evidence="1 2">
    <name type="scientific">Thiothrix lacustris</name>
    <dbReference type="NCBI Taxonomy" id="525917"/>
    <lineage>
        <taxon>Bacteria</taxon>
        <taxon>Pseudomonadati</taxon>
        <taxon>Pseudomonadota</taxon>
        <taxon>Gammaproteobacteria</taxon>
        <taxon>Thiotrichales</taxon>
        <taxon>Thiotrichaceae</taxon>
        <taxon>Thiothrix</taxon>
    </lineage>
</organism>
<reference evidence="1 2" key="1">
    <citation type="submission" date="2017-01" db="EMBL/GenBank/DDBJ databases">
        <title>Novel large sulfur bacteria in the metagenomes of groundwater-fed chemosynthetic microbial mats in the Lake Huron basin.</title>
        <authorList>
            <person name="Sharrar A.M."/>
            <person name="Flood B.E."/>
            <person name="Bailey J.V."/>
            <person name="Jones D.S."/>
            <person name="Biddanda B."/>
            <person name="Ruberg S.A."/>
            <person name="Marcus D.N."/>
            <person name="Dick G.J."/>
        </authorList>
    </citation>
    <scope>NUCLEOTIDE SEQUENCE [LARGE SCALE GENOMIC DNA]</scope>
    <source>
        <strain evidence="1">A8</strain>
    </source>
</reference>
<evidence type="ECO:0000313" key="2">
    <source>
        <dbReference type="Proteomes" id="UP000192491"/>
    </source>
</evidence>